<evidence type="ECO:0000256" key="2">
    <source>
        <dbReference type="ARBA" id="ARBA00022692"/>
    </source>
</evidence>
<feature type="domain" description="NnrU" evidence="6">
    <location>
        <begin position="24"/>
        <end position="110"/>
    </location>
</feature>
<comment type="caution">
    <text evidence="7">The sequence shown here is derived from an EMBL/GenBank/DDBJ whole genome shotgun (WGS) entry which is preliminary data.</text>
</comment>
<evidence type="ECO:0000256" key="4">
    <source>
        <dbReference type="ARBA" id="ARBA00023136"/>
    </source>
</evidence>
<dbReference type="EMBL" id="BART01000678">
    <property type="protein sequence ID" value="GAG74226.1"/>
    <property type="molecule type" value="Genomic_DNA"/>
</dbReference>
<comment type="subcellular location">
    <subcellularLocation>
        <location evidence="1">Membrane</location>
        <topology evidence="1">Multi-pass membrane protein</topology>
    </subcellularLocation>
</comment>
<feature type="transmembrane region" description="Helical" evidence="5">
    <location>
        <begin position="53"/>
        <end position="74"/>
    </location>
</feature>
<dbReference type="AlphaFoldDB" id="X1BPZ4"/>
<dbReference type="Gene3D" id="1.20.120.1630">
    <property type="match status" value="1"/>
</dbReference>
<accession>X1BPZ4</accession>
<keyword evidence="2 5" id="KW-0812">Transmembrane</keyword>
<proteinExistence type="predicted"/>
<organism evidence="7">
    <name type="scientific">marine sediment metagenome</name>
    <dbReference type="NCBI Taxonomy" id="412755"/>
    <lineage>
        <taxon>unclassified sequences</taxon>
        <taxon>metagenomes</taxon>
        <taxon>ecological metagenomes</taxon>
    </lineage>
</organism>
<protein>
    <recommendedName>
        <fullName evidence="6">NnrU domain-containing protein</fullName>
    </recommendedName>
</protein>
<dbReference type="InterPro" id="IPR009915">
    <property type="entry name" value="NnrU_dom"/>
</dbReference>
<evidence type="ECO:0000313" key="7">
    <source>
        <dbReference type="EMBL" id="GAG74226.1"/>
    </source>
</evidence>
<sequence length="137" mass="15384">MILNSSSFLDAIQAQNIAIIPNIICITVVLALITFVTFRSKGKPEKGIEETTVLIEGTIFGIIRHPLYLGFALWGIGQILAIQSTISMILGIIAIFCAWMASKKEDEFNITKFGDDYKEYMKKVPMWNVLKGIRRKS</sequence>
<dbReference type="Pfam" id="PF07298">
    <property type="entry name" value="NnrU"/>
    <property type="match status" value="1"/>
</dbReference>
<evidence type="ECO:0000256" key="3">
    <source>
        <dbReference type="ARBA" id="ARBA00022989"/>
    </source>
</evidence>
<gene>
    <name evidence="7" type="ORF">S01H4_02925</name>
</gene>
<dbReference type="GO" id="GO:0016020">
    <property type="term" value="C:membrane"/>
    <property type="evidence" value="ECO:0007669"/>
    <property type="project" value="UniProtKB-SubCell"/>
</dbReference>
<evidence type="ECO:0000256" key="5">
    <source>
        <dbReference type="SAM" id="Phobius"/>
    </source>
</evidence>
<feature type="transmembrane region" description="Helical" evidence="5">
    <location>
        <begin position="80"/>
        <end position="102"/>
    </location>
</feature>
<name>X1BPZ4_9ZZZZ</name>
<keyword evidence="4 5" id="KW-0472">Membrane</keyword>
<feature type="transmembrane region" description="Helical" evidence="5">
    <location>
        <begin position="12"/>
        <end position="33"/>
    </location>
</feature>
<evidence type="ECO:0000256" key="1">
    <source>
        <dbReference type="ARBA" id="ARBA00004141"/>
    </source>
</evidence>
<keyword evidence="3 5" id="KW-1133">Transmembrane helix</keyword>
<reference evidence="7" key="1">
    <citation type="journal article" date="2014" name="Front. Microbiol.">
        <title>High frequency of phylogenetically diverse reductive dehalogenase-homologous genes in deep subseafloor sedimentary metagenomes.</title>
        <authorList>
            <person name="Kawai M."/>
            <person name="Futagami T."/>
            <person name="Toyoda A."/>
            <person name="Takaki Y."/>
            <person name="Nishi S."/>
            <person name="Hori S."/>
            <person name="Arai W."/>
            <person name="Tsubouchi T."/>
            <person name="Morono Y."/>
            <person name="Uchiyama I."/>
            <person name="Ito T."/>
            <person name="Fujiyama A."/>
            <person name="Inagaki F."/>
            <person name="Takami H."/>
        </authorList>
    </citation>
    <scope>NUCLEOTIDE SEQUENCE</scope>
    <source>
        <strain evidence="7">Expedition CK06-06</strain>
    </source>
</reference>
<evidence type="ECO:0000259" key="6">
    <source>
        <dbReference type="Pfam" id="PF07298"/>
    </source>
</evidence>